<comment type="caution">
    <text evidence="3">The sequence shown here is derived from an EMBL/GenBank/DDBJ whole genome shotgun (WGS) entry which is preliminary data.</text>
</comment>
<name>A0A1F5JPL9_9BACT</name>
<dbReference type="STRING" id="1797768.A3C59_05500"/>
<gene>
    <name evidence="3" type="ORF">A3C59_05500</name>
</gene>
<dbReference type="CDD" id="cd06223">
    <property type="entry name" value="PRTases_typeI"/>
    <property type="match status" value="1"/>
</dbReference>
<evidence type="ECO:0000313" key="4">
    <source>
        <dbReference type="Proteomes" id="UP000176902"/>
    </source>
</evidence>
<dbReference type="Gene3D" id="3.40.50.2020">
    <property type="match status" value="1"/>
</dbReference>
<protein>
    <recommendedName>
        <fullName evidence="2">Double zinc ribbon domain-containing protein</fullName>
    </recommendedName>
</protein>
<feature type="domain" description="Double zinc ribbon" evidence="2">
    <location>
        <begin position="4"/>
        <end position="48"/>
    </location>
</feature>
<dbReference type="InterPro" id="IPR000836">
    <property type="entry name" value="PRTase_dom"/>
</dbReference>
<dbReference type="InterPro" id="IPR044005">
    <property type="entry name" value="DZR_2"/>
</dbReference>
<reference evidence="3 4" key="1">
    <citation type="journal article" date="2016" name="Nat. Commun.">
        <title>Thousands of microbial genomes shed light on interconnected biogeochemical processes in an aquifer system.</title>
        <authorList>
            <person name="Anantharaman K."/>
            <person name="Brown C.T."/>
            <person name="Hug L.A."/>
            <person name="Sharon I."/>
            <person name="Castelle C.J."/>
            <person name="Probst A.J."/>
            <person name="Thomas B.C."/>
            <person name="Singh A."/>
            <person name="Wilkins M.J."/>
            <person name="Karaoz U."/>
            <person name="Brodie E.L."/>
            <person name="Williams K.H."/>
            <person name="Hubbard S.S."/>
            <person name="Banfield J.F."/>
        </authorList>
    </citation>
    <scope>NUCLEOTIDE SEQUENCE [LARGE SCALE GENOMIC DNA]</scope>
</reference>
<dbReference type="PANTHER" id="PTHR47505">
    <property type="entry name" value="DNA UTILIZATION PROTEIN YHGH"/>
    <property type="match status" value="1"/>
</dbReference>
<dbReference type="SUPFAM" id="SSF53271">
    <property type="entry name" value="PRTase-like"/>
    <property type="match status" value="1"/>
</dbReference>
<dbReference type="EMBL" id="MFCV01000046">
    <property type="protein sequence ID" value="OGE30529.1"/>
    <property type="molecule type" value="Genomic_DNA"/>
</dbReference>
<proteinExistence type="inferred from homology"/>
<dbReference type="InterPro" id="IPR029057">
    <property type="entry name" value="PRTase-like"/>
</dbReference>
<dbReference type="AlphaFoldDB" id="A0A1F5JPL9"/>
<dbReference type="Proteomes" id="UP000176902">
    <property type="component" value="Unassembled WGS sequence"/>
</dbReference>
<evidence type="ECO:0000259" key="2">
    <source>
        <dbReference type="Pfam" id="PF18912"/>
    </source>
</evidence>
<dbReference type="Pfam" id="PF18912">
    <property type="entry name" value="DZR_2"/>
    <property type="match status" value="1"/>
</dbReference>
<dbReference type="InterPro" id="IPR051910">
    <property type="entry name" value="ComF/GntX_DNA_util-trans"/>
</dbReference>
<sequence>MNLVLDLLFPKKCVGCRQEGSFFCQDCISNITQTDLVCPKCEKLAVGGQTHPICRRKFGLDGLWSLGIYQNPLREAIKQLKYQRVKELSESLSDILIEYWARYQPFVFDQMKKDGGEGWVLIPVPLHWFRQNDRGFNQSSLFGQSLSKKLGLDYCEALKRIRFTKPQVGLLGKDRHQNIRSAFEIDASLRAPKGRGNLVNVLLIDDVWTTGSTLRECCYVLKRAGAKRVWAITLAH</sequence>
<accession>A0A1F5JPL9</accession>
<comment type="similarity">
    <text evidence="1">Belongs to the ComF/GntX family.</text>
</comment>
<organism evidence="3 4">
    <name type="scientific">Candidatus Daviesbacteria bacterium RIFCSPHIGHO2_02_FULL_36_13</name>
    <dbReference type="NCBI Taxonomy" id="1797768"/>
    <lineage>
        <taxon>Bacteria</taxon>
        <taxon>Candidatus Daviesiibacteriota</taxon>
    </lineage>
</organism>
<evidence type="ECO:0000256" key="1">
    <source>
        <dbReference type="ARBA" id="ARBA00008007"/>
    </source>
</evidence>
<evidence type="ECO:0000313" key="3">
    <source>
        <dbReference type="EMBL" id="OGE30529.1"/>
    </source>
</evidence>
<dbReference type="PANTHER" id="PTHR47505:SF1">
    <property type="entry name" value="DNA UTILIZATION PROTEIN YHGH"/>
    <property type="match status" value="1"/>
</dbReference>